<comment type="caution">
    <text evidence="1">The sequence shown here is derived from an EMBL/GenBank/DDBJ whole genome shotgun (WGS) entry which is preliminary data.</text>
</comment>
<protein>
    <submittedName>
        <fullName evidence="1">DNA primase</fullName>
    </submittedName>
</protein>
<sequence>MDINCPFCGGKKKMNLNLRKDVFGCNRCGEKGGMLALYGKMFGVDGQTAYREITDKLGDTWKTKQPCIEVENRKQEREQERTVSDRIKDQAYTALLSMLPLSDTHKRKLLGRGLTETQIEQNGYRSTPVFGFRKITEKILESGHTVEGVPGFHEDSEGRWTVHFGQKASGILIPIRNTQGLITGMQIRLDRPYEGRKYVWLSSVNFPKGASSGSPVHLAGKAGDGVVYVTEGALKGDIAHAVSGKTFVCVPGVNQYVNLEPFLQEMKKLGSRQIYDAYDMDKFLPPVCRGDYNEKCIFCEQYRKNQGYGKKSCEKKQIKRDNIQRGCRKLAELCQRLELPERMLVWDTDENGEWAERVKGIDDYLVSLKKAGCDS</sequence>
<dbReference type="GO" id="GO:0008270">
    <property type="term" value="F:zinc ion binding"/>
    <property type="evidence" value="ECO:0007669"/>
    <property type="project" value="InterPro"/>
</dbReference>
<evidence type="ECO:0000313" key="2">
    <source>
        <dbReference type="Proteomes" id="UP000823891"/>
    </source>
</evidence>
<dbReference type="Proteomes" id="UP000823891">
    <property type="component" value="Unassembled WGS sequence"/>
</dbReference>
<organism evidence="1 2">
    <name type="scientific">Candidatus Eisenbergiella merdavium</name>
    <dbReference type="NCBI Taxonomy" id="2838551"/>
    <lineage>
        <taxon>Bacteria</taxon>
        <taxon>Bacillati</taxon>
        <taxon>Bacillota</taxon>
        <taxon>Clostridia</taxon>
        <taxon>Lachnospirales</taxon>
        <taxon>Lachnospiraceae</taxon>
        <taxon>Eisenbergiella</taxon>
    </lineage>
</organism>
<proteinExistence type="predicted"/>
<dbReference type="EMBL" id="DWWS01000021">
    <property type="protein sequence ID" value="HJC23248.1"/>
    <property type="molecule type" value="Genomic_DNA"/>
</dbReference>
<dbReference type="GO" id="GO:0006260">
    <property type="term" value="P:DNA replication"/>
    <property type="evidence" value="ECO:0007669"/>
    <property type="project" value="InterPro"/>
</dbReference>
<name>A0A9D2SPB5_9FIRM</name>
<reference evidence="1" key="2">
    <citation type="submission" date="2021-04" db="EMBL/GenBank/DDBJ databases">
        <authorList>
            <person name="Gilroy R."/>
        </authorList>
    </citation>
    <scope>NUCLEOTIDE SEQUENCE</scope>
    <source>
        <strain evidence="1">USAMLcec2-132</strain>
    </source>
</reference>
<dbReference type="SUPFAM" id="SSF57783">
    <property type="entry name" value="Zinc beta-ribbon"/>
    <property type="match status" value="1"/>
</dbReference>
<evidence type="ECO:0000313" key="1">
    <source>
        <dbReference type="EMBL" id="HJC23248.1"/>
    </source>
</evidence>
<gene>
    <name evidence="1" type="ORF">H9761_06035</name>
</gene>
<dbReference type="AlphaFoldDB" id="A0A9D2SPB5"/>
<dbReference type="GO" id="GO:0003677">
    <property type="term" value="F:DNA binding"/>
    <property type="evidence" value="ECO:0007669"/>
    <property type="project" value="InterPro"/>
</dbReference>
<dbReference type="InterPro" id="IPR036977">
    <property type="entry name" value="DNA_primase_Znf_CHC2"/>
</dbReference>
<reference evidence="1" key="1">
    <citation type="journal article" date="2021" name="PeerJ">
        <title>Extensive microbial diversity within the chicken gut microbiome revealed by metagenomics and culture.</title>
        <authorList>
            <person name="Gilroy R."/>
            <person name="Ravi A."/>
            <person name="Getino M."/>
            <person name="Pursley I."/>
            <person name="Horton D.L."/>
            <person name="Alikhan N.F."/>
            <person name="Baker D."/>
            <person name="Gharbi K."/>
            <person name="Hall N."/>
            <person name="Watson M."/>
            <person name="Adriaenssens E.M."/>
            <person name="Foster-Nyarko E."/>
            <person name="Jarju S."/>
            <person name="Secka A."/>
            <person name="Antonio M."/>
            <person name="Oren A."/>
            <person name="Chaudhuri R.R."/>
            <person name="La Ragione R."/>
            <person name="Hildebrand F."/>
            <person name="Pallen M.J."/>
        </authorList>
    </citation>
    <scope>NUCLEOTIDE SEQUENCE</scope>
    <source>
        <strain evidence="1">USAMLcec2-132</strain>
    </source>
</reference>
<accession>A0A9D2SPB5</accession>
<dbReference type="Gene3D" id="3.90.580.10">
    <property type="entry name" value="Zinc finger, CHC2-type domain"/>
    <property type="match status" value="1"/>
</dbReference>